<dbReference type="InterPro" id="IPR004013">
    <property type="entry name" value="PHP_dom"/>
</dbReference>
<evidence type="ECO:0000313" key="9">
    <source>
        <dbReference type="EMBL" id="CUU88390.1"/>
    </source>
</evidence>
<evidence type="ECO:0000256" key="1">
    <source>
        <dbReference type="ARBA" id="ARBA00012417"/>
    </source>
</evidence>
<dbReference type="SUPFAM" id="SSF89550">
    <property type="entry name" value="PHP domain-like"/>
    <property type="match status" value="1"/>
</dbReference>
<keyword evidence="6" id="KW-0239">DNA-directed DNA polymerase</keyword>
<evidence type="ECO:0000256" key="2">
    <source>
        <dbReference type="ARBA" id="ARBA00019114"/>
    </source>
</evidence>
<dbReference type="Gene3D" id="3.20.20.140">
    <property type="entry name" value="Metal-dependent hydrolases"/>
    <property type="match status" value="1"/>
</dbReference>
<proteinExistence type="predicted"/>
<evidence type="ECO:0000256" key="4">
    <source>
        <dbReference type="ARBA" id="ARBA00022695"/>
    </source>
</evidence>
<dbReference type="CDD" id="cd04485">
    <property type="entry name" value="DnaE_OBF"/>
    <property type="match status" value="1"/>
</dbReference>
<dbReference type="Pfam" id="PF07733">
    <property type="entry name" value="DNA_pol3_alpha"/>
    <property type="match status" value="1"/>
</dbReference>
<dbReference type="Pfam" id="PF17657">
    <property type="entry name" value="DNA_pol3_finger"/>
    <property type="match status" value="1"/>
</dbReference>
<accession>A0A0S4SPW5</accession>
<dbReference type="GO" id="GO:0003887">
    <property type="term" value="F:DNA-directed DNA polymerase activity"/>
    <property type="evidence" value="ECO:0007669"/>
    <property type="project" value="UniProtKB-KW"/>
</dbReference>
<dbReference type="EMBL" id="FAVB01000005">
    <property type="protein sequence ID" value="CUU88390.1"/>
    <property type="molecule type" value="Genomic_DNA"/>
</dbReference>
<reference evidence="9 10" key="1">
    <citation type="submission" date="2015-11" db="EMBL/GenBank/DDBJ databases">
        <authorList>
            <consortium name="Pathogen Informatics"/>
        </authorList>
    </citation>
    <scope>NUCLEOTIDE SEQUENCE [LARGE SCALE GENOMIC DNA]</scope>
    <source>
        <strain evidence="9 10">006A-0059</strain>
    </source>
</reference>
<evidence type="ECO:0000256" key="7">
    <source>
        <dbReference type="ARBA" id="ARBA00049244"/>
    </source>
</evidence>
<dbReference type="Gene3D" id="1.10.10.1600">
    <property type="entry name" value="Bacterial DNA polymerase III alpha subunit, thumb domain"/>
    <property type="match status" value="1"/>
</dbReference>
<sequence length="1330" mass="150291">MSEFTHLHLHTEYSLLDGANKIKVLAKRLKEMGIKSCAITDHGNMYGAIEFYKTMKNEGIKPIIGIEAYIHNHEDISNKESRQRFHLCLFAKNEIGYQNLMYLSSMSYIKGYYYYPRINKKILREHSEGLVCSSACLAGEVNFHLNLSERNLKRGAGGYEAAKKVALGYKEIFGDDFYLEIMRHGIGDQQRIDDDIIRLSKETGIKLIATNDAHYTTKESAIAQKIFVYISANKNFDDKVRGQVLSQFYTKSPEEMSEIFADIPEIIQNTQDIVEKCNLEIKLGDATPPNFKFTQEYARNKNLTLPNPDKEYDLQNDSFLFEYECRQGLEKRLEFIDPAKHQIYRDRLELEINTINNMKFPGYMLIVADFINEAKRRGIPVGPGRGSAAGSLVAYALRITDLDPIPYNLLFERFLNPERISMPDIDVDFCQNRRGEVIDYVIEKYGQYNVAQVATFGKLLAKGVIRDVARVMGMPYSEADAMAKLIPDELGITLKAHKNKKGEMEDGAFEKEPKIAALINQNELAKQVWEYSCELEGLNRNPGMHAAGIVISNEELWKKAPLWKQSNAEDGHYVTQYTKDYLEDVDLIKFDFLGLKTLTVIDNAKKLIKARFDVDILWEKVDFNDPKTYQTIQSGNTLGIFQIESSGMQSLAAKLKPDCFEDIIAMIALYRPGPLNSGMVDDFIDIKHGKKKIEFAFDVLKPILEPTYGVIVYQEQVMQVVQAIGGFSLGGADLVRRAMSKKKEDEMLRLKAQYLEGAKSSGFDEKKADALFELIMKFAEYGFNKSHSAAYALITFQTAYLKTYYPAEFMAALLTSEENNVDKIIKYIDEIKRLDIGFLPPNVNHSMREFSVIQKDGKDAIIYGMSAVKGVGVGAAEEIIKARGNGTFTSLNDFISKTDSASVNRRVYESFAKSGAFDDFGFTRKMIVGNLDNIVEATKRVSDIKRNASNSLFGDDESMNEVNLSLTHIKEEFEKKEILAFEQDILGVYVSGHPLDDYKDEIESIDYVTCDEFESVEDGSEILIVGKIEDTTIKITKSGRKMAIVTILDVHGSIEATAFDEYKKIDAMNSDDLSKPYAFKVTLTRDGQQFKIKINDILSLEDAINRRYSLKSSKLSTADIKGVEQFFESISHKSISELLATKDAEVLILGKMSNINTRTTKSGMDMTILNVADMSGNSEMIAFDATSKFISNMQSEELNQIYAFRVAPNKDGQSKPIINQIISLEDAASGNFSLKRNKRIFKDEPVVAIPSIKGSLQIDLELGNLDKSKISEIYNLAHKEHQKNGDKRLVLRITNDYKSEVMLFNTEFVVNDDFEEKLANIISVPQSLCS</sequence>
<dbReference type="InterPro" id="IPR011708">
    <property type="entry name" value="DNA_pol3_alpha_NTPase_dom"/>
</dbReference>
<feature type="domain" description="Polymerase/histidinol phosphatase N-terminal" evidence="8">
    <location>
        <begin position="5"/>
        <end position="72"/>
    </location>
</feature>
<dbReference type="InterPro" id="IPR029460">
    <property type="entry name" value="DNAPol_HHH"/>
</dbReference>
<dbReference type="InterPro" id="IPR041931">
    <property type="entry name" value="DNA_pol3_alpha_thumb_dom"/>
</dbReference>
<keyword evidence="5" id="KW-0235">DNA replication</keyword>
<dbReference type="SMART" id="SM00481">
    <property type="entry name" value="POLIIIAc"/>
    <property type="match status" value="1"/>
</dbReference>
<evidence type="ECO:0000256" key="3">
    <source>
        <dbReference type="ARBA" id="ARBA00022679"/>
    </source>
</evidence>
<comment type="catalytic activity">
    <reaction evidence="7">
        <text>DNA(n) + a 2'-deoxyribonucleoside 5'-triphosphate = DNA(n+1) + diphosphate</text>
        <dbReference type="Rhea" id="RHEA:22508"/>
        <dbReference type="Rhea" id="RHEA-COMP:17339"/>
        <dbReference type="Rhea" id="RHEA-COMP:17340"/>
        <dbReference type="ChEBI" id="CHEBI:33019"/>
        <dbReference type="ChEBI" id="CHEBI:61560"/>
        <dbReference type="ChEBI" id="CHEBI:173112"/>
        <dbReference type="EC" id="2.7.7.7"/>
    </reaction>
</comment>
<comment type="caution">
    <text evidence="9">The sequence shown here is derived from an EMBL/GenBank/DDBJ whole genome shotgun (WGS) entry which is preliminary data.</text>
</comment>
<dbReference type="EC" id="2.7.7.7" evidence="1"/>
<dbReference type="InterPro" id="IPR016195">
    <property type="entry name" value="Pol/histidinol_Pase-like"/>
</dbReference>
<keyword evidence="3 9" id="KW-0808">Transferase</keyword>
<dbReference type="NCBIfam" id="TIGR00594">
    <property type="entry name" value="polc"/>
    <property type="match status" value="1"/>
</dbReference>
<dbReference type="NCBIfam" id="NF004226">
    <property type="entry name" value="PRK05673.1"/>
    <property type="match status" value="1"/>
</dbReference>
<dbReference type="Proteomes" id="UP000052237">
    <property type="component" value="Unassembled WGS sequence"/>
</dbReference>
<dbReference type="Pfam" id="PF14579">
    <property type="entry name" value="HHH_6"/>
    <property type="match status" value="1"/>
</dbReference>
<dbReference type="RefSeq" id="WP_059435410.1">
    <property type="nucleotide sequence ID" value="NZ_FAVB01000005.1"/>
</dbReference>
<evidence type="ECO:0000259" key="8">
    <source>
        <dbReference type="SMART" id="SM00481"/>
    </source>
</evidence>
<protein>
    <recommendedName>
        <fullName evidence="2">DNA polymerase III subunit alpha</fullName>
        <ecNumber evidence="1">2.7.7.7</ecNumber>
    </recommendedName>
</protein>
<name>A0A0S4SPW5_CAMHY</name>
<dbReference type="GO" id="GO:0008408">
    <property type="term" value="F:3'-5' exonuclease activity"/>
    <property type="evidence" value="ECO:0007669"/>
    <property type="project" value="InterPro"/>
</dbReference>
<dbReference type="PANTHER" id="PTHR32294:SF0">
    <property type="entry name" value="DNA POLYMERASE III SUBUNIT ALPHA"/>
    <property type="match status" value="1"/>
</dbReference>
<dbReference type="InterPro" id="IPR003141">
    <property type="entry name" value="Pol/His_phosphatase_N"/>
</dbReference>
<dbReference type="Pfam" id="PF02811">
    <property type="entry name" value="PHP"/>
    <property type="match status" value="1"/>
</dbReference>
<keyword evidence="10" id="KW-1185">Reference proteome</keyword>
<dbReference type="CDD" id="cd12113">
    <property type="entry name" value="PHP_PolIIIA_DnaE3"/>
    <property type="match status" value="1"/>
</dbReference>
<organism evidence="9 10">
    <name type="scientific">Campylobacter hyointestinalis subsp. hyointestinalis</name>
    <dbReference type="NCBI Taxonomy" id="91352"/>
    <lineage>
        <taxon>Bacteria</taxon>
        <taxon>Pseudomonadati</taxon>
        <taxon>Campylobacterota</taxon>
        <taxon>Epsilonproteobacteria</taxon>
        <taxon>Campylobacterales</taxon>
        <taxon>Campylobacteraceae</taxon>
        <taxon>Campylobacter</taxon>
    </lineage>
</organism>
<dbReference type="PANTHER" id="PTHR32294">
    <property type="entry name" value="DNA POLYMERASE III SUBUNIT ALPHA"/>
    <property type="match status" value="1"/>
</dbReference>
<evidence type="ECO:0000313" key="10">
    <source>
        <dbReference type="Proteomes" id="UP000052237"/>
    </source>
</evidence>
<evidence type="ECO:0000256" key="5">
    <source>
        <dbReference type="ARBA" id="ARBA00022705"/>
    </source>
</evidence>
<keyword evidence="4 9" id="KW-0548">Nucleotidyltransferase</keyword>
<dbReference type="InterPro" id="IPR004805">
    <property type="entry name" value="DnaE2/DnaE/PolC"/>
</dbReference>
<evidence type="ECO:0000256" key="6">
    <source>
        <dbReference type="ARBA" id="ARBA00022932"/>
    </source>
</evidence>
<dbReference type="InterPro" id="IPR040982">
    <property type="entry name" value="DNA_pol3_finger"/>
</dbReference>
<dbReference type="Gene3D" id="1.10.150.870">
    <property type="match status" value="1"/>
</dbReference>
<dbReference type="GO" id="GO:0006260">
    <property type="term" value="P:DNA replication"/>
    <property type="evidence" value="ECO:0007669"/>
    <property type="project" value="UniProtKB-KW"/>
</dbReference>
<gene>
    <name evidence="9" type="primary">dnaE</name>
    <name evidence="9" type="ORF">ERS686654_01879</name>
</gene>